<evidence type="ECO:0000259" key="7">
    <source>
        <dbReference type="PROSITE" id="PS00623"/>
    </source>
</evidence>
<dbReference type="SUPFAM" id="SSF51905">
    <property type="entry name" value="FAD/NAD(P)-binding domain"/>
    <property type="match status" value="1"/>
</dbReference>
<dbReference type="InterPro" id="IPR000172">
    <property type="entry name" value="GMC_OxRdtase_N"/>
</dbReference>
<feature type="binding site" evidence="5">
    <location>
        <position position="52"/>
    </location>
    <ligand>
        <name>FAD</name>
        <dbReference type="ChEBI" id="CHEBI:57692"/>
    </ligand>
</feature>
<dbReference type="GO" id="GO:0016614">
    <property type="term" value="F:oxidoreductase activity, acting on CH-OH group of donors"/>
    <property type="evidence" value="ECO:0007669"/>
    <property type="project" value="InterPro"/>
</dbReference>
<comment type="similarity">
    <text evidence="2 6">Belongs to the GMC oxidoreductase family.</text>
</comment>
<gene>
    <name evidence="9" type="primary">alkJ_4</name>
    <name evidence="9" type="ORF">LMG29739_05683</name>
</gene>
<dbReference type="SUPFAM" id="SSF54373">
    <property type="entry name" value="FAD-linked reductases, C-terminal domain"/>
    <property type="match status" value="1"/>
</dbReference>
<dbReference type="Pfam" id="PF00732">
    <property type="entry name" value="GMC_oxred_N"/>
    <property type="match status" value="1"/>
</dbReference>
<keyword evidence="3 6" id="KW-0285">Flavoprotein</keyword>
<keyword evidence="10" id="KW-1185">Reference proteome</keyword>
<keyword evidence="9" id="KW-0560">Oxidoreductase</keyword>
<dbReference type="InterPro" id="IPR012132">
    <property type="entry name" value="GMC_OxRdtase"/>
</dbReference>
<dbReference type="PROSITE" id="PS00623">
    <property type="entry name" value="GMC_OXRED_1"/>
    <property type="match status" value="1"/>
</dbReference>
<dbReference type="PROSITE" id="PS00624">
    <property type="entry name" value="GMC_OXRED_2"/>
    <property type="match status" value="1"/>
</dbReference>
<dbReference type="EMBL" id="CADIKF010000067">
    <property type="protein sequence ID" value="CAB3770006.1"/>
    <property type="molecule type" value="Genomic_DNA"/>
</dbReference>
<keyword evidence="4 5" id="KW-0274">FAD</keyword>
<feature type="binding site" evidence="5">
    <location>
        <begin position="410"/>
        <end position="411"/>
    </location>
    <ligand>
        <name>FAD</name>
        <dbReference type="ChEBI" id="CHEBI:57692"/>
    </ligand>
</feature>
<evidence type="ECO:0000256" key="3">
    <source>
        <dbReference type="ARBA" id="ARBA00022630"/>
    </source>
</evidence>
<protein>
    <submittedName>
        <fullName evidence="9">Alcohol dehydrogenase [acceptor]</fullName>
        <ecNumber evidence="9">1.1.99.-</ecNumber>
    </submittedName>
</protein>
<evidence type="ECO:0000256" key="5">
    <source>
        <dbReference type="PIRSR" id="PIRSR000137-2"/>
    </source>
</evidence>
<comment type="cofactor">
    <cofactor evidence="1 5">
        <name>FAD</name>
        <dbReference type="ChEBI" id="CHEBI:57692"/>
    </cofactor>
</comment>
<sequence length="473" mass="52066">MLLEAGGSDDVPSVTESAQWRSNLGSERDWDFKARPDASVRGRSMPMNMGKVLGGGSSINAMYWVRGHRSDWDYFASETGDPAWSYERVTDIYRRIEDWGGTPDADLRGNGGLVFVSPARLLPIGTAMREAALASNIQNFESLNGPMMTAESGCALSEHRIRDGKRLSIYRSYVFPYMDRSNLTVLTHAVVTRLMLDGKRTAGVEVYFGGQLHRIEAEQEVVLSLGAINTPKVLMQSGIGDQAELRRAGIPVIQHLPGVGQNFQDHCMFRGCAWRTLVPVESPEVSSQTMLFWRSRQDLVSPDIQIYHGLNLWSGLGGVDSMTILPTLVRPRSRGHLRLTGPSPRDPLEIYANTLSDPEDLKAMVAAIGFCRKLGRSASFRPFLRHEVVPGDLKGFALEDAVRTSVSTIWHQSGTAKMGRDGMSVVDGRLKVYGIDNLRVADASVMPHISTGNTMAPCVIIGERCADAIKADW</sequence>
<evidence type="ECO:0000256" key="1">
    <source>
        <dbReference type="ARBA" id="ARBA00001974"/>
    </source>
</evidence>
<dbReference type="Gene3D" id="3.30.560.10">
    <property type="entry name" value="Glucose Oxidase, domain 3"/>
    <property type="match status" value="1"/>
</dbReference>
<dbReference type="AlphaFoldDB" id="A0A6J5EY38"/>
<organism evidence="9 10">
    <name type="scientific">Paraburkholderia solisilvae</name>
    <dbReference type="NCBI Taxonomy" id="624376"/>
    <lineage>
        <taxon>Bacteria</taxon>
        <taxon>Pseudomonadati</taxon>
        <taxon>Pseudomonadota</taxon>
        <taxon>Betaproteobacteria</taxon>
        <taxon>Burkholderiales</taxon>
        <taxon>Burkholderiaceae</taxon>
        <taxon>Paraburkholderia</taxon>
    </lineage>
</organism>
<evidence type="ECO:0000256" key="6">
    <source>
        <dbReference type="RuleBase" id="RU003968"/>
    </source>
</evidence>
<evidence type="ECO:0000256" key="4">
    <source>
        <dbReference type="ARBA" id="ARBA00022827"/>
    </source>
</evidence>
<dbReference type="Proteomes" id="UP000494329">
    <property type="component" value="Unassembled WGS sequence"/>
</dbReference>
<feature type="domain" description="Glucose-methanol-choline oxidoreductase N-terminal" evidence="8">
    <location>
        <begin position="226"/>
        <end position="240"/>
    </location>
</feature>
<accession>A0A6J5EY38</accession>
<reference evidence="9 10" key="1">
    <citation type="submission" date="2020-04" db="EMBL/GenBank/DDBJ databases">
        <authorList>
            <person name="De Canck E."/>
        </authorList>
    </citation>
    <scope>NUCLEOTIDE SEQUENCE [LARGE SCALE GENOMIC DNA]</scope>
    <source>
        <strain evidence="9 10">LMG 29739</strain>
    </source>
</reference>
<evidence type="ECO:0000256" key="2">
    <source>
        <dbReference type="ARBA" id="ARBA00010790"/>
    </source>
</evidence>
<feature type="domain" description="Glucose-methanol-choline oxidoreductase N-terminal" evidence="7">
    <location>
        <begin position="50"/>
        <end position="73"/>
    </location>
</feature>
<evidence type="ECO:0000259" key="8">
    <source>
        <dbReference type="PROSITE" id="PS00624"/>
    </source>
</evidence>
<dbReference type="EC" id="1.1.99.-" evidence="9"/>
<proteinExistence type="inferred from homology"/>
<dbReference type="PANTHER" id="PTHR11552:SF147">
    <property type="entry name" value="CHOLINE DEHYDROGENASE, MITOCHONDRIAL"/>
    <property type="match status" value="1"/>
</dbReference>
<dbReference type="Gene3D" id="3.50.50.60">
    <property type="entry name" value="FAD/NAD(P)-binding domain"/>
    <property type="match status" value="1"/>
</dbReference>
<dbReference type="Pfam" id="PF05199">
    <property type="entry name" value="GMC_oxred_C"/>
    <property type="match status" value="1"/>
</dbReference>
<name>A0A6J5EY38_9BURK</name>
<feature type="binding site" evidence="5">
    <location>
        <position position="191"/>
    </location>
    <ligand>
        <name>FAD</name>
        <dbReference type="ChEBI" id="CHEBI:57692"/>
    </ligand>
</feature>
<dbReference type="GO" id="GO:0050660">
    <property type="term" value="F:flavin adenine dinucleotide binding"/>
    <property type="evidence" value="ECO:0007669"/>
    <property type="project" value="InterPro"/>
</dbReference>
<dbReference type="PIRSF" id="PIRSF000137">
    <property type="entry name" value="Alcohol_oxidase"/>
    <property type="match status" value="1"/>
</dbReference>
<dbReference type="InterPro" id="IPR007867">
    <property type="entry name" value="GMC_OxRtase_C"/>
</dbReference>
<dbReference type="InterPro" id="IPR036188">
    <property type="entry name" value="FAD/NAD-bd_sf"/>
</dbReference>
<evidence type="ECO:0000313" key="10">
    <source>
        <dbReference type="Proteomes" id="UP000494329"/>
    </source>
</evidence>
<dbReference type="PANTHER" id="PTHR11552">
    <property type="entry name" value="GLUCOSE-METHANOL-CHOLINE GMC OXIDOREDUCTASE"/>
    <property type="match status" value="1"/>
</dbReference>
<evidence type="ECO:0000313" key="9">
    <source>
        <dbReference type="EMBL" id="CAB3770006.1"/>
    </source>
</evidence>